<dbReference type="Proteomes" id="UP000242715">
    <property type="component" value="Unassembled WGS sequence"/>
</dbReference>
<feature type="transmembrane region" description="Helical" evidence="1">
    <location>
        <begin position="75"/>
        <end position="100"/>
    </location>
</feature>
<evidence type="ECO:0000313" key="2">
    <source>
        <dbReference type="EMBL" id="GAU51600.1"/>
    </source>
</evidence>
<evidence type="ECO:0000313" key="3">
    <source>
        <dbReference type="Proteomes" id="UP000242715"/>
    </source>
</evidence>
<evidence type="ECO:0000256" key="1">
    <source>
        <dbReference type="SAM" id="Phobius"/>
    </source>
</evidence>
<dbReference type="PANTHER" id="PTHR33416">
    <property type="entry name" value="NUCLEAR PORE COMPLEX PROTEIN NUP1"/>
    <property type="match status" value="1"/>
</dbReference>
<accession>A0A2Z6PJ86</accession>
<organism evidence="2 3">
    <name type="scientific">Trifolium subterraneum</name>
    <name type="common">Subterranean clover</name>
    <dbReference type="NCBI Taxonomy" id="3900"/>
    <lineage>
        <taxon>Eukaryota</taxon>
        <taxon>Viridiplantae</taxon>
        <taxon>Streptophyta</taxon>
        <taxon>Embryophyta</taxon>
        <taxon>Tracheophyta</taxon>
        <taxon>Spermatophyta</taxon>
        <taxon>Magnoliopsida</taxon>
        <taxon>eudicotyledons</taxon>
        <taxon>Gunneridae</taxon>
        <taxon>Pentapetalae</taxon>
        <taxon>rosids</taxon>
        <taxon>fabids</taxon>
        <taxon>Fabales</taxon>
        <taxon>Fabaceae</taxon>
        <taxon>Papilionoideae</taxon>
        <taxon>50 kb inversion clade</taxon>
        <taxon>NPAAA clade</taxon>
        <taxon>Hologalegina</taxon>
        <taxon>IRL clade</taxon>
        <taxon>Trifolieae</taxon>
        <taxon>Trifolium</taxon>
    </lineage>
</organism>
<dbReference type="OrthoDB" id="1675319at2759"/>
<name>A0A2Z6PJ86_TRISU</name>
<keyword evidence="1" id="KW-0472">Membrane</keyword>
<dbReference type="GO" id="GO:0016973">
    <property type="term" value="P:poly(A)+ mRNA export from nucleus"/>
    <property type="evidence" value="ECO:0007669"/>
    <property type="project" value="TreeGrafter"/>
</dbReference>
<proteinExistence type="predicted"/>
<dbReference type="GO" id="GO:0071763">
    <property type="term" value="P:nuclear membrane organization"/>
    <property type="evidence" value="ECO:0007669"/>
    <property type="project" value="TreeGrafter"/>
</dbReference>
<keyword evidence="1" id="KW-1133">Transmembrane helix</keyword>
<keyword evidence="3" id="KW-1185">Reference proteome</keyword>
<protein>
    <submittedName>
        <fullName evidence="2">Uncharacterized protein</fullName>
    </submittedName>
</protein>
<dbReference type="EMBL" id="DF975268">
    <property type="protein sequence ID" value="GAU51600.1"/>
    <property type="molecule type" value="Genomic_DNA"/>
</dbReference>
<dbReference type="PANTHER" id="PTHR33416:SF20">
    <property type="entry name" value="NUCLEAR PORE COMPLEX PROTEIN NUP1"/>
    <property type="match status" value="1"/>
</dbReference>
<dbReference type="GO" id="GO:0005635">
    <property type="term" value="C:nuclear envelope"/>
    <property type="evidence" value="ECO:0007669"/>
    <property type="project" value="TreeGrafter"/>
</dbReference>
<gene>
    <name evidence="2" type="ORF">TSUD_414360</name>
</gene>
<reference evidence="3" key="1">
    <citation type="journal article" date="2017" name="Front. Plant Sci.">
        <title>Climate Clever Clovers: New Paradigm to Reduce the Environmental Footprint of Ruminants by Breeding Low Methanogenic Forages Utilizing Haplotype Variation.</title>
        <authorList>
            <person name="Kaur P."/>
            <person name="Appels R."/>
            <person name="Bayer P.E."/>
            <person name="Keeble-Gagnere G."/>
            <person name="Wang J."/>
            <person name="Hirakawa H."/>
            <person name="Shirasawa K."/>
            <person name="Vercoe P."/>
            <person name="Stefanova K."/>
            <person name="Durmic Z."/>
            <person name="Nichols P."/>
            <person name="Revell C."/>
            <person name="Isobe S.N."/>
            <person name="Edwards D."/>
            <person name="Erskine W."/>
        </authorList>
    </citation>
    <scope>NUCLEOTIDE SEQUENCE [LARGE SCALE GENOMIC DNA]</scope>
    <source>
        <strain evidence="3">cv. Daliak</strain>
    </source>
</reference>
<sequence length="106" mass="11636">MVAEESSGFQQGAVRESNVQINCSDSDQGGTELEKLLKQKTFTWHVLSEIDHLTSLMRSRTVDASSVGFTGATGFILVVLWFVSFGLALVIHICCGWGLILKDMEI</sequence>
<keyword evidence="1" id="KW-0812">Transmembrane</keyword>
<dbReference type="AlphaFoldDB" id="A0A2Z6PJ86"/>